<dbReference type="AlphaFoldDB" id="A0A813GXS8"/>
<accession>A0A813GXS8</accession>
<gene>
    <name evidence="2" type="ORF">PGLA1383_LOCUS46477</name>
</gene>
<feature type="compositionally biased region" description="Polar residues" evidence="1">
    <location>
        <begin position="92"/>
        <end position="103"/>
    </location>
</feature>
<organism evidence="2 3">
    <name type="scientific">Polarella glacialis</name>
    <name type="common">Dinoflagellate</name>
    <dbReference type="NCBI Taxonomy" id="89957"/>
    <lineage>
        <taxon>Eukaryota</taxon>
        <taxon>Sar</taxon>
        <taxon>Alveolata</taxon>
        <taxon>Dinophyceae</taxon>
        <taxon>Suessiales</taxon>
        <taxon>Suessiaceae</taxon>
        <taxon>Polarella</taxon>
    </lineage>
</organism>
<evidence type="ECO:0000313" key="3">
    <source>
        <dbReference type="Proteomes" id="UP000654075"/>
    </source>
</evidence>
<feature type="region of interest" description="Disordered" evidence="1">
    <location>
        <begin position="46"/>
        <end position="103"/>
    </location>
</feature>
<dbReference type="EMBL" id="CAJNNV010029780">
    <property type="protein sequence ID" value="CAE8630083.1"/>
    <property type="molecule type" value="Genomic_DNA"/>
</dbReference>
<name>A0A813GXS8_POLGL</name>
<protein>
    <submittedName>
        <fullName evidence="2">Uncharacterized protein</fullName>
    </submittedName>
</protein>
<evidence type="ECO:0000256" key="1">
    <source>
        <dbReference type="SAM" id="MobiDB-lite"/>
    </source>
</evidence>
<keyword evidence="3" id="KW-1185">Reference proteome</keyword>
<sequence>MLALTSMVHGILPPFGSMDRHETANVLSFFAALSGATLVKWARRSHLAESQRMPPRQDPPSPGCPLARMFPRQDAPSPGCPLARMPPRQDAQPAQNENDACRN</sequence>
<dbReference type="Proteomes" id="UP000654075">
    <property type="component" value="Unassembled WGS sequence"/>
</dbReference>
<reference evidence="2" key="1">
    <citation type="submission" date="2021-02" db="EMBL/GenBank/DDBJ databases">
        <authorList>
            <person name="Dougan E. K."/>
            <person name="Rhodes N."/>
            <person name="Thang M."/>
            <person name="Chan C."/>
        </authorList>
    </citation>
    <scope>NUCLEOTIDE SEQUENCE</scope>
</reference>
<proteinExistence type="predicted"/>
<comment type="caution">
    <text evidence="2">The sequence shown here is derived from an EMBL/GenBank/DDBJ whole genome shotgun (WGS) entry which is preliminary data.</text>
</comment>
<evidence type="ECO:0000313" key="2">
    <source>
        <dbReference type="EMBL" id="CAE8630083.1"/>
    </source>
</evidence>